<evidence type="ECO:0000313" key="4">
    <source>
        <dbReference type="Proteomes" id="UP000036681"/>
    </source>
</evidence>
<protein>
    <recommendedName>
        <fullName evidence="2">Galectin</fullName>
    </recommendedName>
</protein>
<dbReference type="InterPro" id="IPR001079">
    <property type="entry name" value="Galectin_CRD"/>
</dbReference>
<feature type="domain" description="Galectin" evidence="3">
    <location>
        <begin position="122"/>
        <end position="265"/>
    </location>
</feature>
<evidence type="ECO:0000259" key="3">
    <source>
        <dbReference type="PROSITE" id="PS51304"/>
    </source>
</evidence>
<dbReference type="FunFam" id="2.60.120.200:FF:000155">
    <property type="entry name" value="Galectin"/>
    <property type="match status" value="1"/>
</dbReference>
<evidence type="ECO:0000313" key="5">
    <source>
        <dbReference type="WBParaSite" id="ALUE_0001827601-mRNA-1"/>
    </source>
</evidence>
<dbReference type="SUPFAM" id="SSF49899">
    <property type="entry name" value="Concanavalin A-like lectins/glucanases"/>
    <property type="match status" value="2"/>
</dbReference>
<dbReference type="Gene3D" id="2.60.120.200">
    <property type="match status" value="2"/>
</dbReference>
<dbReference type="GO" id="GO:0016936">
    <property type="term" value="F:galactoside binding"/>
    <property type="evidence" value="ECO:0007669"/>
    <property type="project" value="TreeGrafter"/>
</dbReference>
<dbReference type="SMART" id="SM00908">
    <property type="entry name" value="Gal-bind_lectin"/>
    <property type="match status" value="2"/>
</dbReference>
<dbReference type="CDD" id="cd00070">
    <property type="entry name" value="GLECT"/>
    <property type="match status" value="2"/>
</dbReference>
<feature type="domain" description="Galectin" evidence="3">
    <location>
        <begin position="18"/>
        <end position="114"/>
    </location>
</feature>
<dbReference type="PANTHER" id="PTHR11346:SF93">
    <property type="entry name" value="GALECTIN DOMAIN-CONTAINING PROTEIN"/>
    <property type="match status" value="1"/>
</dbReference>
<dbReference type="SMART" id="SM00276">
    <property type="entry name" value="GLECT"/>
    <property type="match status" value="2"/>
</dbReference>
<reference evidence="5" key="1">
    <citation type="submission" date="2023-03" db="UniProtKB">
        <authorList>
            <consortium name="WormBaseParasite"/>
        </authorList>
    </citation>
    <scope>IDENTIFICATION</scope>
</reference>
<sequence length="265" mass="30509">MGKLTMLNKHVIVGFIDFPLRSSNERNFLSSFLRSVGKRNWREKFTVNLHRDTPDFSGSDVPLHISVRFDEGKIVFNCYTKGAWGKEERQKIPFKKGDPFDIRIRAHDNKFTVYCDRPIPYESGIAGEGLNPGKSLIIYGIPEKKAKRFNINLLKKNGDIALHFNPRFDEKIKTQKPICHCSRTQRGHVIRNALINGQWGKEEREGKNPFEKHVAFDLEIKNEEYAFQIFVNGERFASFAHRVDPHEIGGLQIQGDLDITGIQIV</sequence>
<name>A0A9J2Q7E3_ASCLU</name>
<keyword evidence="4" id="KW-1185">Reference proteome</keyword>
<dbReference type="InterPro" id="IPR013320">
    <property type="entry name" value="ConA-like_dom_sf"/>
</dbReference>
<keyword evidence="1 2" id="KW-0430">Lectin</keyword>
<dbReference type="PROSITE" id="PS51304">
    <property type="entry name" value="GALECTIN"/>
    <property type="match status" value="2"/>
</dbReference>
<dbReference type="PANTHER" id="PTHR11346">
    <property type="entry name" value="GALECTIN"/>
    <property type="match status" value="1"/>
</dbReference>
<dbReference type="GO" id="GO:0030246">
    <property type="term" value="F:carbohydrate binding"/>
    <property type="evidence" value="ECO:0007669"/>
    <property type="project" value="UniProtKB-UniRule"/>
</dbReference>
<dbReference type="Proteomes" id="UP000036681">
    <property type="component" value="Unplaced"/>
</dbReference>
<accession>A0A9J2Q7E3</accession>
<evidence type="ECO:0000256" key="2">
    <source>
        <dbReference type="RuleBase" id="RU102079"/>
    </source>
</evidence>
<dbReference type="AlphaFoldDB" id="A0A9J2Q7E3"/>
<dbReference type="WBParaSite" id="ALUE_0001827601-mRNA-1">
    <property type="protein sequence ID" value="ALUE_0001827601-mRNA-1"/>
    <property type="gene ID" value="ALUE_0001827601"/>
</dbReference>
<evidence type="ECO:0000256" key="1">
    <source>
        <dbReference type="ARBA" id="ARBA00022734"/>
    </source>
</evidence>
<dbReference type="Pfam" id="PF00337">
    <property type="entry name" value="Gal-bind_lectin"/>
    <property type="match status" value="2"/>
</dbReference>
<organism evidence="4 5">
    <name type="scientific">Ascaris lumbricoides</name>
    <name type="common">Giant roundworm</name>
    <dbReference type="NCBI Taxonomy" id="6252"/>
    <lineage>
        <taxon>Eukaryota</taxon>
        <taxon>Metazoa</taxon>
        <taxon>Ecdysozoa</taxon>
        <taxon>Nematoda</taxon>
        <taxon>Chromadorea</taxon>
        <taxon>Rhabditida</taxon>
        <taxon>Spirurina</taxon>
        <taxon>Ascaridomorpha</taxon>
        <taxon>Ascaridoidea</taxon>
        <taxon>Ascarididae</taxon>
        <taxon>Ascaris</taxon>
    </lineage>
</organism>
<dbReference type="InterPro" id="IPR044156">
    <property type="entry name" value="Galectin-like"/>
</dbReference>
<proteinExistence type="predicted"/>